<organism evidence="1 2">
    <name type="scientific">Culex pipiens pipiens</name>
    <name type="common">Northern house mosquito</name>
    <dbReference type="NCBI Taxonomy" id="38569"/>
    <lineage>
        <taxon>Eukaryota</taxon>
        <taxon>Metazoa</taxon>
        <taxon>Ecdysozoa</taxon>
        <taxon>Arthropoda</taxon>
        <taxon>Hexapoda</taxon>
        <taxon>Insecta</taxon>
        <taxon>Pterygota</taxon>
        <taxon>Neoptera</taxon>
        <taxon>Endopterygota</taxon>
        <taxon>Diptera</taxon>
        <taxon>Nematocera</taxon>
        <taxon>Culicoidea</taxon>
        <taxon>Culicidae</taxon>
        <taxon>Culicinae</taxon>
        <taxon>Culicini</taxon>
        <taxon>Culex</taxon>
        <taxon>Culex</taxon>
    </lineage>
</organism>
<accession>A0ABD1D943</accession>
<protein>
    <submittedName>
        <fullName evidence="1">Uncharacterized protein</fullName>
    </submittedName>
</protein>
<evidence type="ECO:0000313" key="1">
    <source>
        <dbReference type="EMBL" id="KAL1395617.1"/>
    </source>
</evidence>
<comment type="caution">
    <text evidence="1">The sequence shown here is derived from an EMBL/GenBank/DDBJ whole genome shotgun (WGS) entry which is preliminary data.</text>
</comment>
<sequence>MSKPMPISLDCGLQKVVVLDEVGKFPDEKFILVWSLGDVAVLGPRLWWWVSEATVPSLKIKPEPLSMRCMAEIITEQKAVSGETVTLINRSLPVPGFCALNLLKLVVLDYTIAKLPISRISSISGVGIWHGSDSRHTKKVTTRPARPLSAADNKLIPASSKTIP</sequence>
<evidence type="ECO:0000313" key="2">
    <source>
        <dbReference type="Proteomes" id="UP001562425"/>
    </source>
</evidence>
<dbReference type="Proteomes" id="UP001562425">
    <property type="component" value="Unassembled WGS sequence"/>
</dbReference>
<name>A0ABD1D943_CULPP</name>
<gene>
    <name evidence="1" type="ORF">pipiens_011118</name>
</gene>
<dbReference type="EMBL" id="JBEHCU010007064">
    <property type="protein sequence ID" value="KAL1395617.1"/>
    <property type="molecule type" value="Genomic_DNA"/>
</dbReference>
<reference evidence="1 2" key="1">
    <citation type="submission" date="2024-05" db="EMBL/GenBank/DDBJ databases">
        <title>Culex pipiens pipiens assembly and annotation.</title>
        <authorList>
            <person name="Alout H."/>
            <person name="Durand T."/>
        </authorList>
    </citation>
    <scope>NUCLEOTIDE SEQUENCE [LARGE SCALE GENOMIC DNA]</scope>
    <source>
        <strain evidence="1">HA-2024</strain>
        <tissue evidence="1">Whole body</tissue>
    </source>
</reference>
<dbReference type="AlphaFoldDB" id="A0ABD1D943"/>
<keyword evidence="2" id="KW-1185">Reference proteome</keyword>
<proteinExistence type="predicted"/>